<dbReference type="AlphaFoldDB" id="A0A098SA05"/>
<dbReference type="GO" id="GO:0006508">
    <property type="term" value="P:proteolysis"/>
    <property type="evidence" value="ECO:0007669"/>
    <property type="project" value="InterPro"/>
</dbReference>
<keyword evidence="2" id="KW-1185">Reference proteome</keyword>
<proteinExistence type="predicted"/>
<dbReference type="RefSeq" id="WP_044216699.1">
    <property type="nucleotide sequence ID" value="NZ_JBKAGJ010000031.1"/>
</dbReference>
<accession>A0A098SA05</accession>
<dbReference type="CDD" id="cd09606">
    <property type="entry name" value="M3B_PepF"/>
    <property type="match status" value="1"/>
</dbReference>
<reference evidence="1 2" key="1">
    <citation type="journal article" date="2014" name="Int. J. Syst. Evol. Microbiol.">
        <title>Phaeodactylibacter xiamenensis gen. nov., sp. nov., a member of the family Saprospiraceae isolated from the marine alga Phaeodactylum tricornutum.</title>
        <authorList>
            <person name="Chen Z.Jr."/>
            <person name="Lei X."/>
            <person name="Lai Q."/>
            <person name="Li Y."/>
            <person name="Zhang B."/>
            <person name="Zhang J."/>
            <person name="Zhang H."/>
            <person name="Yang L."/>
            <person name="Zheng W."/>
            <person name="Tian Y."/>
            <person name="Yu Z."/>
            <person name="Xu H.Jr."/>
            <person name="Zheng T."/>
        </authorList>
    </citation>
    <scope>NUCLEOTIDE SEQUENCE [LARGE SCALE GENOMIC DNA]</scope>
    <source>
        <strain evidence="1 2">KD52</strain>
    </source>
</reference>
<evidence type="ECO:0008006" key="3">
    <source>
        <dbReference type="Google" id="ProtNLM"/>
    </source>
</evidence>
<dbReference type="OrthoDB" id="9762795at2"/>
<dbReference type="EMBL" id="JPOS01000012">
    <property type="protein sequence ID" value="KGE88956.1"/>
    <property type="molecule type" value="Genomic_DNA"/>
</dbReference>
<dbReference type="GO" id="GO:0006518">
    <property type="term" value="P:peptide metabolic process"/>
    <property type="evidence" value="ECO:0007669"/>
    <property type="project" value="TreeGrafter"/>
</dbReference>
<dbReference type="NCBIfam" id="TIGR02289">
    <property type="entry name" value="M3_not_pepF"/>
    <property type="match status" value="1"/>
</dbReference>
<organism evidence="1 2">
    <name type="scientific">Phaeodactylibacter xiamenensis</name>
    <dbReference type="NCBI Taxonomy" id="1524460"/>
    <lineage>
        <taxon>Bacteria</taxon>
        <taxon>Pseudomonadati</taxon>
        <taxon>Bacteroidota</taxon>
        <taxon>Saprospiria</taxon>
        <taxon>Saprospirales</taxon>
        <taxon>Haliscomenobacteraceae</taxon>
        <taxon>Phaeodactylibacter</taxon>
    </lineage>
</organism>
<gene>
    <name evidence="1" type="ORF">IX84_03945</name>
</gene>
<dbReference type="SUPFAM" id="SSF55486">
    <property type="entry name" value="Metalloproteases ('zincins'), catalytic domain"/>
    <property type="match status" value="1"/>
</dbReference>
<dbReference type="STRING" id="1524460.IX84_03945"/>
<dbReference type="MEROPS" id="M03.010"/>
<protein>
    <recommendedName>
        <fullName evidence="3">Oligoendopeptidase F</fullName>
    </recommendedName>
</protein>
<dbReference type="PANTHER" id="PTHR11804">
    <property type="entry name" value="PROTEASE M3 THIMET OLIGOPEPTIDASE-RELATED"/>
    <property type="match status" value="1"/>
</dbReference>
<dbReference type="PANTHER" id="PTHR11804:SF28">
    <property type="entry name" value="OLIGOENDOPEPTIDASE F"/>
    <property type="match status" value="1"/>
</dbReference>
<dbReference type="InterPro" id="IPR011976">
    <property type="entry name" value="Pept_M3B_oligopep-rel"/>
</dbReference>
<name>A0A098SA05_9BACT</name>
<dbReference type="InterPro" id="IPR045090">
    <property type="entry name" value="Pept_M3A_M3B"/>
</dbReference>
<sequence length="571" mass="66936">MQTLAVNTTFDQFEYKRPDFKRFEEDFQTALDAFEHAHDAEEQHEALRHINDLRNTFSTMYNLCMIRHTMDTGDEFYEKENEYFDQQTPAYQGLVNKFYAQLLSAKFRQELEARWGAQLFRIAGQSLKTFDDSVLELLQEENKLSSQYTKIKAGAKIEFRGREENLSSIIKHETDRDQATRREAQLAKWGFYEANAEAIEGVFDQLVRVRHQIAKKLGYDNFIGLAYDRMLRSDYNPEMVANFREQVKTHIVPIAQQLYERQRNRLGLDKLRFYDEDLRFASGNPDPKGEPGWIVEQAEQMYRELSPETHQFFRFMQEAKLMDLETRPGKATGGYCTFIDGYKAPFIFSNFNGTSGDIDVLTHEAGHAFQVYSSRDQGIGEYVWPTTEACEIHSMSMEFFTWPWMESFFKADTEKYKFGHLAGAIHFLPYGVAVDEFQHFVYENPDITPEERNAGWRRIEQKYLPQRDYDGYDFLDAGRFWQKQSHIFNVPFYYIDYTLAQICAFQFWKKDQEGHETAWSDYLRLCQAGGSQSFLELVQLANLSSPFGDGCVASVVDVIKDWLEQVDDRSF</sequence>
<evidence type="ECO:0000313" key="2">
    <source>
        <dbReference type="Proteomes" id="UP000029736"/>
    </source>
</evidence>
<dbReference type="Gene3D" id="1.10.1370.30">
    <property type="match status" value="1"/>
</dbReference>
<comment type="caution">
    <text evidence="1">The sequence shown here is derived from an EMBL/GenBank/DDBJ whole genome shotgun (WGS) entry which is preliminary data.</text>
</comment>
<evidence type="ECO:0000313" key="1">
    <source>
        <dbReference type="EMBL" id="KGE88956.1"/>
    </source>
</evidence>
<dbReference type="Proteomes" id="UP000029736">
    <property type="component" value="Unassembled WGS sequence"/>
</dbReference>
<dbReference type="GO" id="GO:0004222">
    <property type="term" value="F:metalloendopeptidase activity"/>
    <property type="evidence" value="ECO:0007669"/>
    <property type="project" value="InterPro"/>
</dbReference>